<dbReference type="Proteomes" id="UP000005206">
    <property type="component" value="Chromosome 5"/>
</dbReference>
<evidence type="ECO:0000313" key="1">
    <source>
        <dbReference type="EMBL" id="EEU42505.1"/>
    </source>
</evidence>
<dbReference type="RefSeq" id="XP_003048218.1">
    <property type="nucleotide sequence ID" value="XM_003048172.1"/>
</dbReference>
<dbReference type="InParanoid" id="C7Z145"/>
<dbReference type="AlphaFoldDB" id="C7Z145"/>
<accession>C7Z145</accession>
<dbReference type="HOGENOM" id="CLU_2292399_0_0_1"/>
<proteinExistence type="predicted"/>
<dbReference type="VEuPathDB" id="FungiDB:NECHADRAFT_80110"/>
<dbReference type="GeneID" id="9667390"/>
<protein>
    <submittedName>
        <fullName evidence="1">Uncharacterized protein</fullName>
    </submittedName>
</protein>
<reference evidence="1 2" key="1">
    <citation type="journal article" date="2009" name="PLoS Genet.">
        <title>The genome of Nectria haematococca: contribution of supernumerary chromosomes to gene expansion.</title>
        <authorList>
            <person name="Coleman J.J."/>
            <person name="Rounsley S.D."/>
            <person name="Rodriguez-Carres M."/>
            <person name="Kuo A."/>
            <person name="Wasmann C.C."/>
            <person name="Grimwood J."/>
            <person name="Schmutz J."/>
            <person name="Taga M."/>
            <person name="White G.J."/>
            <person name="Zhou S."/>
            <person name="Schwartz D.C."/>
            <person name="Freitag M."/>
            <person name="Ma L.J."/>
            <person name="Danchin E.G."/>
            <person name="Henrissat B."/>
            <person name="Coutinho P.M."/>
            <person name="Nelson D.R."/>
            <person name="Straney D."/>
            <person name="Napoli C.A."/>
            <person name="Barker B.M."/>
            <person name="Gribskov M."/>
            <person name="Rep M."/>
            <person name="Kroken S."/>
            <person name="Molnar I."/>
            <person name="Rensing C."/>
            <person name="Kennell J.C."/>
            <person name="Zamora J."/>
            <person name="Farman M.L."/>
            <person name="Selker E.U."/>
            <person name="Salamov A."/>
            <person name="Shapiro H."/>
            <person name="Pangilinan J."/>
            <person name="Lindquist E."/>
            <person name="Lamers C."/>
            <person name="Grigoriev I.V."/>
            <person name="Geiser D.M."/>
            <person name="Covert S.F."/>
            <person name="Temporini E."/>
            <person name="Vanetten H.D."/>
        </authorList>
    </citation>
    <scope>NUCLEOTIDE SEQUENCE [LARGE SCALE GENOMIC DNA]</scope>
    <source>
        <strain evidence="2">ATCC MYA-4622 / CBS 123669 / FGSC 9596 / NRRL 45880 / 77-13-4</strain>
    </source>
</reference>
<organism evidence="1 2">
    <name type="scientific">Fusarium vanettenii (strain ATCC MYA-4622 / CBS 123669 / FGSC 9596 / NRRL 45880 / 77-13-4)</name>
    <name type="common">Fusarium solani subsp. pisi</name>
    <dbReference type="NCBI Taxonomy" id="660122"/>
    <lineage>
        <taxon>Eukaryota</taxon>
        <taxon>Fungi</taxon>
        <taxon>Dikarya</taxon>
        <taxon>Ascomycota</taxon>
        <taxon>Pezizomycotina</taxon>
        <taxon>Sordariomycetes</taxon>
        <taxon>Hypocreomycetidae</taxon>
        <taxon>Hypocreales</taxon>
        <taxon>Nectriaceae</taxon>
        <taxon>Fusarium</taxon>
        <taxon>Fusarium solani species complex</taxon>
        <taxon>Fusarium vanettenii</taxon>
    </lineage>
</organism>
<name>C7Z145_FUSV7</name>
<evidence type="ECO:0000313" key="2">
    <source>
        <dbReference type="Proteomes" id="UP000005206"/>
    </source>
</evidence>
<dbReference type="EMBL" id="GG698905">
    <property type="protein sequence ID" value="EEU42505.1"/>
    <property type="molecule type" value="Genomic_DNA"/>
</dbReference>
<dbReference type="KEGG" id="nhe:NECHADRAFT_80110"/>
<keyword evidence="2" id="KW-1185">Reference proteome</keyword>
<gene>
    <name evidence="1" type="ORF">NECHADRAFT_80110</name>
</gene>
<sequence length="101" mass="11078">MTCKVGSANPDIAGLGSPVLSVDRVRAVVFRDNPKELALDQAITMHLQEIHHAQSTFFKNVLSKCHSKMFTQGPPRAPINATPNPMPPLVTYKSSTQLAYF</sequence>